<evidence type="ECO:0000256" key="4">
    <source>
        <dbReference type="ARBA" id="ARBA00023125"/>
    </source>
</evidence>
<dbReference type="Proteomes" id="UP000247772">
    <property type="component" value="Unassembled WGS sequence"/>
</dbReference>
<dbReference type="GO" id="GO:0030170">
    <property type="term" value="F:pyridoxal phosphate binding"/>
    <property type="evidence" value="ECO:0007669"/>
    <property type="project" value="InterPro"/>
</dbReference>
<keyword evidence="2" id="KW-0663">Pyridoxal phosphate</keyword>
<dbReference type="PANTHER" id="PTHR46577">
    <property type="entry name" value="HTH-TYPE TRANSCRIPTIONAL REGULATORY PROTEIN GABR"/>
    <property type="match status" value="1"/>
</dbReference>
<dbReference type="Pfam" id="PF00155">
    <property type="entry name" value="Aminotran_1_2"/>
    <property type="match status" value="1"/>
</dbReference>
<evidence type="ECO:0000313" key="8">
    <source>
        <dbReference type="Proteomes" id="UP000247772"/>
    </source>
</evidence>
<comment type="caution">
    <text evidence="7">The sequence shown here is derived from an EMBL/GenBank/DDBJ whole genome shotgun (WGS) entry which is preliminary data.</text>
</comment>
<dbReference type="InterPro" id="IPR004839">
    <property type="entry name" value="Aminotransferase_I/II_large"/>
</dbReference>
<dbReference type="PROSITE" id="PS50949">
    <property type="entry name" value="HTH_GNTR"/>
    <property type="match status" value="1"/>
</dbReference>
<dbReference type="InterPro" id="IPR015421">
    <property type="entry name" value="PyrdxlP-dep_Trfase_major"/>
</dbReference>
<accession>A0A2V4TUF2</accession>
<name>A0A2V4TUF2_9BURK</name>
<dbReference type="SUPFAM" id="SSF46785">
    <property type="entry name" value="Winged helix' DNA-binding domain"/>
    <property type="match status" value="1"/>
</dbReference>
<dbReference type="GO" id="GO:0003677">
    <property type="term" value="F:DNA binding"/>
    <property type="evidence" value="ECO:0007669"/>
    <property type="project" value="UniProtKB-KW"/>
</dbReference>
<evidence type="ECO:0000256" key="1">
    <source>
        <dbReference type="ARBA" id="ARBA00005384"/>
    </source>
</evidence>
<comment type="similarity">
    <text evidence="1">In the C-terminal section; belongs to the class-I pyridoxal-phosphate-dependent aminotransferase family.</text>
</comment>
<dbReference type="Gene3D" id="1.10.10.10">
    <property type="entry name" value="Winged helix-like DNA-binding domain superfamily/Winged helix DNA-binding domain"/>
    <property type="match status" value="1"/>
</dbReference>
<dbReference type="Gene3D" id="3.40.640.10">
    <property type="entry name" value="Type I PLP-dependent aspartate aminotransferase-like (Major domain)"/>
    <property type="match status" value="1"/>
</dbReference>
<dbReference type="SMART" id="SM00345">
    <property type="entry name" value="HTH_GNTR"/>
    <property type="match status" value="1"/>
</dbReference>
<reference evidence="7 8" key="1">
    <citation type="submission" date="2018-06" db="EMBL/GenBank/DDBJ databases">
        <title>Genomic Encyclopedia of Type Strains, Phase IV (KMG-V): Genome sequencing to study the core and pangenomes of soil and plant-associated prokaryotes.</title>
        <authorList>
            <person name="Whitman W."/>
        </authorList>
    </citation>
    <scope>NUCLEOTIDE SEQUENCE [LARGE SCALE GENOMIC DNA]</scope>
    <source>
        <strain evidence="7 8">SRCL-318</strain>
    </source>
</reference>
<dbReference type="SUPFAM" id="SSF53383">
    <property type="entry name" value="PLP-dependent transferases"/>
    <property type="match status" value="1"/>
</dbReference>
<sequence length="511" mass="55732">MMTAYAKRAVRKLTQQDLLYESLRRAILDGDIGRGTRLASSRALAEQLGIARNSVLYAYERLVEEGFVSATRHGSVVNAISAGAAATPAHTAQREEPVPALARRVRELPPRRSGRDGSKALRPGVPALDAFPYAQWRTAVERALRELRAHDLGYGGSAGMPALRQAITQYVRVSRGVRCQPDQVFVTDGTQSSLDLCARFFADHGERAWIENPGYLGARVAFAAAGLQLVPMSVDAAGMAARPEDWRERPPRLVYLTPSHQYPLGCVLSLERRLALIEQARACGAWIVEDDYDSELRHDGPPLPSIQGLADDAPVIYLGTFSKTLFPALRIGFMIVPRRVTAQFAQAHHTLVRQGRVAEQLALAEFIESGRYARHLRRMRKLYEERRDGLVAAIDKHLAGVMTVSADAGGMHLSVRLDAPLSDADVSEAARAHGLHLSPLSAYCADGVDGVDAPDATRYNGFLLGYAETPPQVADTLMQTLARIVRERLSAASSLTDGLQPHAADRALRAS</sequence>
<evidence type="ECO:0000256" key="3">
    <source>
        <dbReference type="ARBA" id="ARBA00023015"/>
    </source>
</evidence>
<dbReference type="InterPro" id="IPR000524">
    <property type="entry name" value="Tscrpt_reg_HTH_GntR"/>
</dbReference>
<evidence type="ECO:0000259" key="6">
    <source>
        <dbReference type="PROSITE" id="PS50949"/>
    </source>
</evidence>
<organism evidence="7 8">
    <name type="scientific">Paraburkholderia silvatlantica</name>
    <dbReference type="NCBI Taxonomy" id="321895"/>
    <lineage>
        <taxon>Bacteria</taxon>
        <taxon>Pseudomonadati</taxon>
        <taxon>Pseudomonadota</taxon>
        <taxon>Betaproteobacteria</taxon>
        <taxon>Burkholderiales</taxon>
        <taxon>Burkholderiaceae</taxon>
        <taxon>Paraburkholderia</taxon>
    </lineage>
</organism>
<dbReference type="InterPro" id="IPR036390">
    <property type="entry name" value="WH_DNA-bd_sf"/>
</dbReference>
<dbReference type="Pfam" id="PF00392">
    <property type="entry name" value="GntR"/>
    <property type="match status" value="1"/>
</dbReference>
<dbReference type="EMBL" id="QJSQ01000002">
    <property type="protein sequence ID" value="PYE27401.1"/>
    <property type="molecule type" value="Genomic_DNA"/>
</dbReference>
<gene>
    <name evidence="7" type="ORF">C7410_10284</name>
</gene>
<keyword evidence="5" id="KW-0804">Transcription</keyword>
<dbReference type="GO" id="GO:0003700">
    <property type="term" value="F:DNA-binding transcription factor activity"/>
    <property type="evidence" value="ECO:0007669"/>
    <property type="project" value="InterPro"/>
</dbReference>
<dbReference type="InterPro" id="IPR036388">
    <property type="entry name" value="WH-like_DNA-bd_sf"/>
</dbReference>
<evidence type="ECO:0000313" key="7">
    <source>
        <dbReference type="EMBL" id="PYE27401.1"/>
    </source>
</evidence>
<feature type="domain" description="HTH gntR-type" evidence="6">
    <location>
        <begin position="13"/>
        <end position="80"/>
    </location>
</feature>
<dbReference type="CDD" id="cd07377">
    <property type="entry name" value="WHTH_GntR"/>
    <property type="match status" value="1"/>
</dbReference>
<dbReference type="AlphaFoldDB" id="A0A2V4TUF2"/>
<dbReference type="InterPro" id="IPR015424">
    <property type="entry name" value="PyrdxlP-dep_Trfase"/>
</dbReference>
<keyword evidence="3" id="KW-0805">Transcription regulation</keyword>
<protein>
    <submittedName>
        <fullName evidence="7">GntR family transcriptional regulator</fullName>
    </submittedName>
</protein>
<proteinExistence type="inferred from homology"/>
<dbReference type="InterPro" id="IPR051446">
    <property type="entry name" value="HTH_trans_reg/aminotransferase"/>
</dbReference>
<evidence type="ECO:0000256" key="2">
    <source>
        <dbReference type="ARBA" id="ARBA00022898"/>
    </source>
</evidence>
<dbReference type="PANTHER" id="PTHR46577:SF1">
    <property type="entry name" value="HTH-TYPE TRANSCRIPTIONAL REGULATORY PROTEIN GABR"/>
    <property type="match status" value="1"/>
</dbReference>
<keyword evidence="4" id="KW-0238">DNA-binding</keyword>
<dbReference type="CDD" id="cd00609">
    <property type="entry name" value="AAT_like"/>
    <property type="match status" value="1"/>
</dbReference>
<evidence type="ECO:0000256" key="5">
    <source>
        <dbReference type="ARBA" id="ARBA00023163"/>
    </source>
</evidence>